<evidence type="ECO:0000256" key="3">
    <source>
        <dbReference type="ARBA" id="ARBA00007342"/>
    </source>
</evidence>
<comment type="caution">
    <text evidence="13">The sequence shown here is derived from an EMBL/GenBank/DDBJ whole genome shotgun (WGS) entry which is preliminary data.</text>
</comment>
<keyword evidence="6 12" id="KW-0808">Transferase</keyword>
<evidence type="ECO:0000256" key="2">
    <source>
        <dbReference type="ARBA" id="ARBA00004836"/>
    </source>
</evidence>
<gene>
    <name evidence="13" type="ORF">F1188_03920</name>
</gene>
<evidence type="ECO:0000256" key="12">
    <source>
        <dbReference type="PIRNR" id="PIRNR010130"/>
    </source>
</evidence>
<dbReference type="EMBL" id="VWPJ01000002">
    <property type="protein sequence ID" value="KAA5607062.1"/>
    <property type="molecule type" value="Genomic_DNA"/>
</dbReference>
<comment type="pathway">
    <text evidence="2 12">Polyol metabolism; 1,2-propanediol degradation.</text>
</comment>
<dbReference type="GO" id="GO:0046872">
    <property type="term" value="F:metal ion binding"/>
    <property type="evidence" value="ECO:0007669"/>
    <property type="project" value="UniProtKB-KW"/>
</dbReference>
<dbReference type="OrthoDB" id="9784365at2"/>
<dbReference type="NCBIfam" id="NF011652">
    <property type="entry name" value="PRK15070.1"/>
    <property type="match status" value="1"/>
</dbReference>
<evidence type="ECO:0000256" key="5">
    <source>
        <dbReference type="ARBA" id="ARBA00020837"/>
    </source>
</evidence>
<evidence type="ECO:0000313" key="13">
    <source>
        <dbReference type="EMBL" id="KAA5607062.1"/>
    </source>
</evidence>
<comment type="subcellular location">
    <subcellularLocation>
        <location evidence="10">Bacterial microcompartment</location>
    </subcellularLocation>
</comment>
<name>A0A5M6IFZ3_9PROT</name>
<comment type="catalytic activity">
    <reaction evidence="12">
        <text>propanoyl-CoA + phosphate = propanoyl phosphate + CoA</text>
        <dbReference type="Rhea" id="RHEA:28046"/>
        <dbReference type="ChEBI" id="CHEBI:43474"/>
        <dbReference type="ChEBI" id="CHEBI:57287"/>
        <dbReference type="ChEBI" id="CHEBI:57392"/>
        <dbReference type="ChEBI" id="CHEBI:58933"/>
        <dbReference type="EC" id="2.3.1.222"/>
    </reaction>
</comment>
<evidence type="ECO:0000313" key="14">
    <source>
        <dbReference type="Proteomes" id="UP000324065"/>
    </source>
</evidence>
<evidence type="ECO:0000256" key="9">
    <source>
        <dbReference type="ARBA" id="ARBA00023315"/>
    </source>
</evidence>
<evidence type="ECO:0000256" key="11">
    <source>
        <dbReference type="ARBA" id="ARBA00024446"/>
    </source>
</evidence>
<evidence type="ECO:0000256" key="1">
    <source>
        <dbReference type="ARBA" id="ARBA00001947"/>
    </source>
</evidence>
<dbReference type="InterPro" id="IPR008300">
    <property type="entry name" value="PTAC"/>
</dbReference>
<reference evidence="13 14" key="1">
    <citation type="submission" date="2019-09" db="EMBL/GenBank/DDBJ databases">
        <title>Genome sequence of Roseospira marina, one of the more divergent members of the non-sulfur purple photosynthetic bacterial family, the Rhodospirillaceae.</title>
        <authorList>
            <person name="Meyer T."/>
            <person name="Kyndt J."/>
        </authorList>
    </citation>
    <scope>NUCLEOTIDE SEQUENCE [LARGE SCALE GENOMIC DNA]</scope>
    <source>
        <strain evidence="13 14">DSM 15113</strain>
    </source>
</reference>
<dbReference type="Proteomes" id="UP000324065">
    <property type="component" value="Unassembled WGS sequence"/>
</dbReference>
<evidence type="ECO:0000256" key="6">
    <source>
        <dbReference type="ARBA" id="ARBA00022679"/>
    </source>
</evidence>
<proteinExistence type="inferred from homology"/>
<dbReference type="PIRSF" id="PIRSF010130">
    <property type="entry name" value="PduL"/>
    <property type="match status" value="1"/>
</dbReference>
<evidence type="ECO:0000256" key="7">
    <source>
        <dbReference type="ARBA" id="ARBA00022723"/>
    </source>
</evidence>
<accession>A0A5M6IFZ3</accession>
<organism evidence="13 14">
    <name type="scientific">Roseospira marina</name>
    <dbReference type="NCBI Taxonomy" id="140057"/>
    <lineage>
        <taxon>Bacteria</taxon>
        <taxon>Pseudomonadati</taxon>
        <taxon>Pseudomonadota</taxon>
        <taxon>Alphaproteobacteria</taxon>
        <taxon>Rhodospirillales</taxon>
        <taxon>Rhodospirillaceae</taxon>
        <taxon>Roseospira</taxon>
    </lineage>
</organism>
<keyword evidence="8" id="KW-0862">Zinc</keyword>
<dbReference type="GO" id="GO:0016747">
    <property type="term" value="F:acyltransferase activity, transferring groups other than amino-acyl groups"/>
    <property type="evidence" value="ECO:0007669"/>
    <property type="project" value="InterPro"/>
</dbReference>
<protein>
    <recommendedName>
        <fullName evidence="5 12">Phosphate propanoyltransferase</fullName>
        <ecNumber evidence="4 12">2.3.1.222</ecNumber>
    </recommendedName>
</protein>
<evidence type="ECO:0000256" key="10">
    <source>
        <dbReference type="ARBA" id="ARBA00024322"/>
    </source>
</evidence>
<dbReference type="Pfam" id="PF06130">
    <property type="entry name" value="PTAC"/>
    <property type="match status" value="1"/>
</dbReference>
<dbReference type="PANTHER" id="PTHR39453:SF1">
    <property type="entry name" value="PHOSPHATE PROPANOYLTRANSFERASE"/>
    <property type="match status" value="1"/>
</dbReference>
<dbReference type="EC" id="2.3.1.222" evidence="4 12"/>
<comment type="similarity">
    <text evidence="3 12">Belongs to the PduL family.</text>
</comment>
<dbReference type="UniPathway" id="UPA00621"/>
<keyword evidence="7" id="KW-0479">Metal-binding</keyword>
<sequence length="230" mass="24114">MQLNESLVERILCDILARTVSEGLLPQTPSAAAVAAPVDPYLVPVGVSNRHIHLSRADMDALFGPGASLTRMKAMKQPGHYAAKETVTLKGPKGELSKVRVLGPMRGSTQVEISVADGFSLGVRPPLRQSGDLDDTPGIEIVGPHGAVTIQRGVIAALRHIHMPVAVAVDLGLCSGDAVDVEVSGPRGGILSGVVVRVGDPSTLEMHVDIEEANALGLKNDDLVRILPRS</sequence>
<dbReference type="GO" id="GO:0031469">
    <property type="term" value="C:bacterial microcompartment"/>
    <property type="evidence" value="ECO:0007669"/>
    <property type="project" value="UniProtKB-SubCell"/>
</dbReference>
<comment type="function">
    <text evidence="12">Involved in 1,2-propanediol (1,2-PD) degradation by catalyzing the conversion of propanoyl-CoA to propanoyl-phosphate.</text>
</comment>
<keyword evidence="11" id="KW-1283">Bacterial microcompartment</keyword>
<dbReference type="AlphaFoldDB" id="A0A5M6IFZ3"/>
<keyword evidence="9 12" id="KW-0012">Acyltransferase</keyword>
<evidence type="ECO:0000256" key="8">
    <source>
        <dbReference type="ARBA" id="ARBA00022833"/>
    </source>
</evidence>
<dbReference type="GO" id="GO:0051144">
    <property type="term" value="P:1,2-propanediol catabolic process"/>
    <property type="evidence" value="ECO:0007669"/>
    <property type="project" value="UniProtKB-UniPathway"/>
</dbReference>
<keyword evidence="14" id="KW-1185">Reference proteome</keyword>
<dbReference type="PANTHER" id="PTHR39453">
    <property type="entry name" value="PHOSPHATE PROPANOYLTRANSFERASE"/>
    <property type="match status" value="1"/>
</dbReference>
<comment type="cofactor">
    <cofactor evidence="1">
        <name>Zn(2+)</name>
        <dbReference type="ChEBI" id="CHEBI:29105"/>
    </cofactor>
</comment>
<evidence type="ECO:0000256" key="4">
    <source>
        <dbReference type="ARBA" id="ARBA00012206"/>
    </source>
</evidence>
<dbReference type="RefSeq" id="WP_150061072.1">
    <property type="nucleotide sequence ID" value="NZ_JACHII010000003.1"/>
</dbReference>